<dbReference type="InterPro" id="IPR003812">
    <property type="entry name" value="Fido"/>
</dbReference>
<dbReference type="SUPFAM" id="SSF140931">
    <property type="entry name" value="Fic-like"/>
    <property type="match status" value="1"/>
</dbReference>
<dbReference type="GO" id="GO:0051301">
    <property type="term" value="P:cell division"/>
    <property type="evidence" value="ECO:0007669"/>
    <property type="project" value="UniProtKB-KW"/>
</dbReference>
<protein>
    <submittedName>
        <fullName evidence="4">Cell division protein Fic</fullName>
    </submittedName>
</protein>
<dbReference type="InterPro" id="IPR040198">
    <property type="entry name" value="Fido_containing"/>
</dbReference>
<name>A0A829YCZ3_9GAMM</name>
<keyword evidence="2" id="KW-0067">ATP-binding</keyword>
<evidence type="ECO:0000256" key="2">
    <source>
        <dbReference type="PIRSR" id="PIRSR640198-2"/>
    </source>
</evidence>
<evidence type="ECO:0000313" key="5">
    <source>
        <dbReference type="Proteomes" id="UP000445000"/>
    </source>
</evidence>
<keyword evidence="5" id="KW-1185">Reference proteome</keyword>
<dbReference type="PANTHER" id="PTHR13504:SF38">
    <property type="entry name" value="FIDO DOMAIN-CONTAINING PROTEIN"/>
    <property type="match status" value="1"/>
</dbReference>
<dbReference type="PANTHER" id="PTHR13504">
    <property type="entry name" value="FIDO DOMAIN-CONTAINING PROTEIN DDB_G0283145"/>
    <property type="match status" value="1"/>
</dbReference>
<evidence type="ECO:0000259" key="3">
    <source>
        <dbReference type="PROSITE" id="PS51459"/>
    </source>
</evidence>
<keyword evidence="4" id="KW-0132">Cell division</keyword>
<dbReference type="Gene3D" id="1.10.3290.10">
    <property type="entry name" value="Fido-like domain"/>
    <property type="match status" value="1"/>
</dbReference>
<dbReference type="InterPro" id="IPR036597">
    <property type="entry name" value="Fido-like_dom_sf"/>
</dbReference>
<sequence length="514" mass="58452">MGEPIGYARLVERYQLKLPALPIVAQVATAVHGRRTRNDGSSEICEFQPSYRPEDTLSGDLQFALRYEGLNLTVLALLFAQLGDEPVRQLITAQLQSAFSRRIGYLYEWLTGERLDIAPLEVSPKSAYLPVLDESLQFGMRLDQSPRDPKYRVIDNLPGNRAFCPLVRRTDYLETMVGKNLKVRTKEKLEKYDAGLLRRAAEYLYLKETHSSFEVERERPSPARAQRFADLLRKAESGEPLSEDRFIELQNAVVDERFREASYRIEQNWIGDHGLGHMPRVEFVPPRPDDVRPLMDGLVRFSDRLRAAPAALDSVIAAASVSFGFVFIHPFIDGNGRLHRYLIHEQLSVAEFTPKGIILPVSAVILAHLESYSAALKAFSKPLNAITSYDPIVSKMQAQGNEAVYYQYFDATEQASFLYHALDCTVEQDLEQEITYLLGYDLAKKALNGMLDWPPHSMDTFIRVVHQNNNRLSTNKRKSHFSWMRDEEVDRAEEVVAQSFHEAASNADRRGPGE</sequence>
<feature type="active site" evidence="1">
    <location>
        <position position="329"/>
    </location>
</feature>
<proteinExistence type="predicted"/>
<dbReference type="GO" id="GO:0005524">
    <property type="term" value="F:ATP binding"/>
    <property type="evidence" value="ECO:0007669"/>
    <property type="project" value="UniProtKB-KW"/>
</dbReference>
<dbReference type="PROSITE" id="PS51459">
    <property type="entry name" value="FIDO"/>
    <property type="match status" value="1"/>
</dbReference>
<gene>
    <name evidence="4" type="ORF">GCM10011487_32340</name>
</gene>
<keyword evidence="4" id="KW-0131">Cell cycle</keyword>
<dbReference type="EMBL" id="BLJN01000003">
    <property type="protein sequence ID" value="GFE81234.1"/>
    <property type="molecule type" value="Genomic_DNA"/>
</dbReference>
<evidence type="ECO:0000256" key="1">
    <source>
        <dbReference type="PIRSR" id="PIRSR640198-1"/>
    </source>
</evidence>
<dbReference type="RefSeq" id="WP_161812910.1">
    <property type="nucleotide sequence ID" value="NZ_BLJN01000003.1"/>
</dbReference>
<feature type="domain" description="Fido" evidence="3">
    <location>
        <begin position="241"/>
        <end position="398"/>
    </location>
</feature>
<keyword evidence="2" id="KW-0547">Nucleotide-binding</keyword>
<dbReference type="Proteomes" id="UP000445000">
    <property type="component" value="Unassembled WGS sequence"/>
</dbReference>
<evidence type="ECO:0000313" key="4">
    <source>
        <dbReference type="EMBL" id="GFE81234.1"/>
    </source>
</evidence>
<comment type="caution">
    <text evidence="4">The sequence shown here is derived from an EMBL/GenBank/DDBJ whole genome shotgun (WGS) entry which is preliminary data.</text>
</comment>
<reference evidence="5" key="1">
    <citation type="submission" date="2020-01" db="EMBL/GenBank/DDBJ databases">
        <title>'Steroidobacter agaridevorans' sp. nov., agar-degrading bacteria isolated from rhizosphere soils.</title>
        <authorList>
            <person name="Ikenaga M."/>
            <person name="Kataoka M."/>
            <person name="Murouchi A."/>
            <person name="Katsuragi S."/>
            <person name="Sakai M."/>
        </authorList>
    </citation>
    <scope>NUCLEOTIDE SEQUENCE [LARGE SCALE GENOMIC DNA]</scope>
    <source>
        <strain evidence="5">YU21-B</strain>
    </source>
</reference>
<organism evidence="4 5">
    <name type="scientific">Steroidobacter agaridevorans</name>
    <dbReference type="NCBI Taxonomy" id="2695856"/>
    <lineage>
        <taxon>Bacteria</taxon>
        <taxon>Pseudomonadati</taxon>
        <taxon>Pseudomonadota</taxon>
        <taxon>Gammaproteobacteria</taxon>
        <taxon>Steroidobacterales</taxon>
        <taxon>Steroidobacteraceae</taxon>
        <taxon>Steroidobacter</taxon>
    </lineage>
</organism>
<dbReference type="AlphaFoldDB" id="A0A829YCZ3"/>
<feature type="binding site" evidence="2">
    <location>
        <begin position="333"/>
        <end position="340"/>
    </location>
    <ligand>
        <name>ATP</name>
        <dbReference type="ChEBI" id="CHEBI:30616"/>
    </ligand>
</feature>
<accession>A0A829YCZ3</accession>
<dbReference type="Pfam" id="PF02661">
    <property type="entry name" value="Fic"/>
    <property type="match status" value="1"/>
</dbReference>